<keyword evidence="6" id="KW-0539">Nucleus</keyword>
<dbReference type="PROSITE" id="PS50048">
    <property type="entry name" value="ZN2_CY6_FUNGAL_2"/>
    <property type="match status" value="1"/>
</dbReference>
<dbReference type="Pfam" id="PF00172">
    <property type="entry name" value="Zn_clus"/>
    <property type="match status" value="1"/>
</dbReference>
<reference evidence="8" key="2">
    <citation type="journal article" date="2010" name="Nature">
        <title>Comparative genomics reveals mobile pathogenicity chromosomes in Fusarium.</title>
        <authorList>
            <person name="Ma L.J."/>
            <person name="van der Does H.C."/>
            <person name="Borkovich K.A."/>
            <person name="Coleman J.J."/>
            <person name="Daboussi M.J."/>
            <person name="Di Pietro A."/>
            <person name="Dufresne M."/>
            <person name="Freitag M."/>
            <person name="Grabherr M."/>
            <person name="Henrissat B."/>
            <person name="Houterman P.M."/>
            <person name="Kang S."/>
            <person name="Shim W.B."/>
            <person name="Woloshuk C."/>
            <person name="Xie X."/>
            <person name="Xu J.R."/>
            <person name="Antoniw J."/>
            <person name="Baker S.E."/>
            <person name="Bluhm B.H."/>
            <person name="Breakspear A."/>
            <person name="Brown D.W."/>
            <person name="Butchko R.A."/>
            <person name="Chapman S."/>
            <person name="Coulson R."/>
            <person name="Coutinho P.M."/>
            <person name="Danchin E.G."/>
            <person name="Diener A."/>
            <person name="Gale L.R."/>
            <person name="Gardiner D.M."/>
            <person name="Goff S."/>
            <person name="Hammond-Kosack K.E."/>
            <person name="Hilburn K."/>
            <person name="Hua-Van A."/>
            <person name="Jonkers W."/>
            <person name="Kazan K."/>
            <person name="Kodira C.D."/>
            <person name="Koehrsen M."/>
            <person name="Kumar L."/>
            <person name="Lee Y.H."/>
            <person name="Li L."/>
            <person name="Manners J.M."/>
            <person name="Miranda-Saavedra D."/>
            <person name="Mukherjee M."/>
            <person name="Park G."/>
            <person name="Park J."/>
            <person name="Park S.Y."/>
            <person name="Proctor R.H."/>
            <person name="Regev A."/>
            <person name="Ruiz-Roldan M.C."/>
            <person name="Sain D."/>
            <person name="Sakthikumar S."/>
            <person name="Sykes S."/>
            <person name="Schwartz D.C."/>
            <person name="Turgeon B.G."/>
            <person name="Wapinski I."/>
            <person name="Yoder O."/>
            <person name="Young S."/>
            <person name="Zeng Q."/>
            <person name="Zhou S."/>
            <person name="Galagan J."/>
            <person name="Cuomo C.A."/>
            <person name="Kistler H.C."/>
            <person name="Rep M."/>
        </authorList>
    </citation>
    <scope>NUCLEOTIDE SEQUENCE [LARGE SCALE GENOMIC DNA]</scope>
    <source>
        <strain evidence="8">4287</strain>
    </source>
</reference>
<dbReference type="RefSeq" id="XP_018236073.1">
    <property type="nucleotide sequence ID" value="XM_018398390.1"/>
</dbReference>
<dbReference type="Pfam" id="PF11951">
    <property type="entry name" value="Fungal_trans_2"/>
    <property type="match status" value="1"/>
</dbReference>
<evidence type="ECO:0000256" key="5">
    <source>
        <dbReference type="ARBA" id="ARBA00023163"/>
    </source>
</evidence>
<keyword evidence="3" id="KW-0805">Transcription regulation</keyword>
<feature type="domain" description="Zn(2)-C6 fungal-type" evidence="7">
    <location>
        <begin position="24"/>
        <end position="52"/>
    </location>
</feature>
<evidence type="ECO:0000256" key="1">
    <source>
        <dbReference type="ARBA" id="ARBA00022723"/>
    </source>
</evidence>
<evidence type="ECO:0000256" key="3">
    <source>
        <dbReference type="ARBA" id="ARBA00023015"/>
    </source>
</evidence>
<dbReference type="EMBL" id="DS231697">
    <property type="protein sequence ID" value="KNA98027.1"/>
    <property type="molecule type" value="Genomic_DNA"/>
</dbReference>
<dbReference type="SUPFAM" id="SSF57701">
    <property type="entry name" value="Zn2/Cys6 DNA-binding domain"/>
    <property type="match status" value="1"/>
</dbReference>
<dbReference type="CDD" id="cd00067">
    <property type="entry name" value="GAL4"/>
    <property type="match status" value="1"/>
</dbReference>
<dbReference type="InterPro" id="IPR052360">
    <property type="entry name" value="Transcr_Regulatory_Proteins"/>
</dbReference>
<protein>
    <recommendedName>
        <fullName evidence="7">Zn(2)-C6 fungal-type domain-containing protein</fullName>
    </recommendedName>
</protein>
<keyword evidence="5" id="KW-0804">Transcription</keyword>
<dbReference type="PROSITE" id="PS00463">
    <property type="entry name" value="ZN2_CY6_FUNGAL_1"/>
    <property type="match status" value="1"/>
</dbReference>
<organism evidence="8 9">
    <name type="scientific">Fusarium oxysporum f. sp. lycopersici (strain 4287 / CBS 123668 / FGSC 9935 / NRRL 34936)</name>
    <name type="common">Fusarium vascular wilt of tomato</name>
    <dbReference type="NCBI Taxonomy" id="426428"/>
    <lineage>
        <taxon>Eukaryota</taxon>
        <taxon>Fungi</taxon>
        <taxon>Dikarya</taxon>
        <taxon>Ascomycota</taxon>
        <taxon>Pezizomycotina</taxon>
        <taxon>Sordariomycetes</taxon>
        <taxon>Hypocreomycetidae</taxon>
        <taxon>Hypocreales</taxon>
        <taxon>Nectriaceae</taxon>
        <taxon>Fusarium</taxon>
        <taxon>Fusarium oxysporum species complex</taxon>
    </lineage>
</organism>
<evidence type="ECO:0000259" key="7">
    <source>
        <dbReference type="PROSITE" id="PS50048"/>
    </source>
</evidence>
<sequence length="517" mass="58593">MMTVQTEKQRVKRTRARTCRVRTGCLTCKIRHLKCDESKPECKRCTKDQRKCDGYSKHIPIRSNHNRPWSVTVLLHKPESSSPCFGDMMLVDRTDNALHHHARVYAAHDLISFDTGRGFWQQLAFPLSHIVKPVRHAIIALGGAHRCFWASNPAEGALVHADVRNEAIQKYNEAIQCIQSRIAEGLEDNNQTTLTCCVIFICIENLLGRFSHAVCHLHAAIRLLNCHRQKLQHPPSSKIPVIYGLKRGHSTYEDDMHDIISEMIYWLSQNVALYTGDLYVPELDWHPCIPSILGDETLPFSSLQGAQESLSYLDFVYEANFNGDTTSDDIQRHRSCPLPLKAVSRHYTNAANLTQAAYNVWSSRLDLFKRSMSGVQLGPQEQQSLAWCELQQALWRAFLNCSDGGYTKENSCQILERVEDILQIESAQTRPVFKFDGDLLSSVGFVCTACRDGDVRNRAISLLRSIRRREGVFDSQEMTGLFSRMASVLDGKVATWEALPWGATRLSLELSRLSDTS</sequence>
<accession>A0A0J9UGQ4</accession>
<dbReference type="AlphaFoldDB" id="A0A0J9UGQ4"/>
<dbReference type="SMART" id="SM00066">
    <property type="entry name" value="GAL4"/>
    <property type="match status" value="1"/>
</dbReference>
<dbReference type="GO" id="GO:0008270">
    <property type="term" value="F:zinc ion binding"/>
    <property type="evidence" value="ECO:0007669"/>
    <property type="project" value="InterPro"/>
</dbReference>
<evidence type="ECO:0000256" key="4">
    <source>
        <dbReference type="ARBA" id="ARBA00023125"/>
    </source>
</evidence>
<proteinExistence type="predicted"/>
<dbReference type="KEGG" id="fox:FOXG_18321"/>
<dbReference type="Gene3D" id="4.10.240.10">
    <property type="entry name" value="Zn(2)-C6 fungal-type DNA-binding domain"/>
    <property type="match status" value="1"/>
</dbReference>
<dbReference type="VEuPathDB" id="FungiDB:FOXG_18321"/>
<dbReference type="InterPro" id="IPR001138">
    <property type="entry name" value="Zn2Cys6_DnaBD"/>
</dbReference>
<dbReference type="PANTHER" id="PTHR36206">
    <property type="entry name" value="ASPERCRYPTIN BIOSYNTHESIS CLUSTER-SPECIFIC TRANSCRIPTION REGULATOR ATNN-RELATED"/>
    <property type="match status" value="1"/>
</dbReference>
<evidence type="ECO:0000313" key="8">
    <source>
        <dbReference type="EMBL" id="KNA98027.1"/>
    </source>
</evidence>
<keyword evidence="4" id="KW-0238">DNA-binding</keyword>
<dbReference type="GeneID" id="28959027"/>
<keyword evidence="2" id="KW-0862">Zinc</keyword>
<dbReference type="Proteomes" id="UP000009097">
    <property type="component" value="Unassembled WGS sequence"/>
</dbReference>
<evidence type="ECO:0000256" key="6">
    <source>
        <dbReference type="ARBA" id="ARBA00023242"/>
    </source>
</evidence>
<dbReference type="InterPro" id="IPR036864">
    <property type="entry name" value="Zn2-C6_fun-type_DNA-bd_sf"/>
</dbReference>
<keyword evidence="1" id="KW-0479">Metal-binding</keyword>
<evidence type="ECO:0000313" key="9">
    <source>
        <dbReference type="Proteomes" id="UP000009097"/>
    </source>
</evidence>
<reference evidence="8" key="1">
    <citation type="submission" date="2007-04" db="EMBL/GenBank/DDBJ databases">
        <authorList>
            <consortium name="The Broad Institute Genome Sequencing Platform"/>
            <person name="Birren B."/>
            <person name="Lander E."/>
            <person name="Galagan J."/>
            <person name="Nusbaum C."/>
            <person name="Devon K."/>
            <person name="Ma L.-J."/>
            <person name="Jaffe D."/>
            <person name="Butler J."/>
            <person name="Alvarez P."/>
            <person name="Gnerre S."/>
            <person name="Grabherr M."/>
            <person name="Kleber M."/>
            <person name="Mauceli E."/>
            <person name="Brockman W."/>
            <person name="MacCallum I.A."/>
            <person name="Young S."/>
            <person name="LaButti K."/>
            <person name="DeCaprio D."/>
            <person name="Crawford M."/>
            <person name="Koehrsen M."/>
            <person name="Engels R."/>
            <person name="Montgomery P."/>
            <person name="Pearson M."/>
            <person name="Howarth C."/>
            <person name="Larson L."/>
            <person name="White J."/>
            <person name="O'Leary S."/>
            <person name="Kodira C."/>
            <person name="Zeng Q."/>
            <person name="Yandava C."/>
            <person name="Alvarado L."/>
            <person name="Kistler C."/>
            <person name="Shim W.-B."/>
            <person name="Kang S."/>
            <person name="Woloshuk C."/>
        </authorList>
    </citation>
    <scope>NUCLEOTIDE SEQUENCE</scope>
    <source>
        <strain evidence="8">4287</strain>
    </source>
</reference>
<gene>
    <name evidence="8" type="ORF">FOXG_18321</name>
</gene>
<evidence type="ECO:0000256" key="2">
    <source>
        <dbReference type="ARBA" id="ARBA00022833"/>
    </source>
</evidence>
<dbReference type="OrthoDB" id="2593732at2759"/>
<dbReference type="GO" id="GO:0000981">
    <property type="term" value="F:DNA-binding transcription factor activity, RNA polymerase II-specific"/>
    <property type="evidence" value="ECO:0007669"/>
    <property type="project" value="InterPro"/>
</dbReference>
<dbReference type="PANTHER" id="PTHR36206:SF12">
    <property type="entry name" value="ASPERCRYPTIN BIOSYNTHESIS CLUSTER-SPECIFIC TRANSCRIPTION REGULATOR ATNN-RELATED"/>
    <property type="match status" value="1"/>
</dbReference>
<dbReference type="InterPro" id="IPR021858">
    <property type="entry name" value="Fun_TF"/>
</dbReference>
<name>A0A0J9UGQ4_FUSO4</name>
<dbReference type="GO" id="GO:0003677">
    <property type="term" value="F:DNA binding"/>
    <property type="evidence" value="ECO:0007669"/>
    <property type="project" value="UniProtKB-KW"/>
</dbReference>